<sequence length="397" mass="45393">MEKLFIGRQPIFDRSNQVYGYELLFRNGFHPNEAVFDDDHYATATVIHNSMMGLELSDLVGSAKAFINFPESFFEPEVDPCFSSNRIVCEVLETVPVTDATLAGIRRLKQKGFPIALDDFIFKKEFIPFIRLADIIKLDIENVTPKKIPLLVQKIRGVASARTKILVERVETKEVHKICLDAGCDYFQGYYFARPEIVTGQQLSVSKLHLFELLRNLSEPSISLDKLEDIVSKDVGLMHKLVKLAVQHRTAKMPEFETLRQVLVLFGLKRVQSWASMISLSLMDDVVPEVFNIARTRAIFLRLCAQHEKLVNPESYYLTGMFSLLDVILKKPMEELLKGLALNDAIIQGILKEEGDYGRLLKMIKSFERSDSDDLEETYRYLYVQALKESHDTQGVM</sequence>
<dbReference type="AlphaFoldDB" id="A0A4P7P0V9"/>
<dbReference type="InterPro" id="IPR001633">
    <property type="entry name" value="EAL_dom"/>
</dbReference>
<dbReference type="Gene3D" id="1.10.3210.10">
    <property type="entry name" value="Hypothetical protein af1432"/>
    <property type="match status" value="1"/>
</dbReference>
<dbReference type="SUPFAM" id="SSF109604">
    <property type="entry name" value="HD-domain/PDEase-like"/>
    <property type="match status" value="1"/>
</dbReference>
<accession>A0A4P7P0V9</accession>
<dbReference type="PROSITE" id="PS51833">
    <property type="entry name" value="HDOD"/>
    <property type="match status" value="1"/>
</dbReference>
<dbReference type="PANTHER" id="PTHR33525">
    <property type="match status" value="1"/>
</dbReference>
<protein>
    <submittedName>
        <fullName evidence="3">Diguanylate phosphodiesterase</fullName>
    </submittedName>
</protein>
<dbReference type="PROSITE" id="PS50883">
    <property type="entry name" value="EAL"/>
    <property type="match status" value="1"/>
</dbReference>
<dbReference type="InterPro" id="IPR035919">
    <property type="entry name" value="EAL_sf"/>
</dbReference>
<dbReference type="InterPro" id="IPR052340">
    <property type="entry name" value="RNase_Y/CdgJ"/>
</dbReference>
<feature type="domain" description="EAL" evidence="1">
    <location>
        <begin position="1"/>
        <end position="209"/>
    </location>
</feature>
<keyword evidence="4" id="KW-1185">Reference proteome</keyword>
<dbReference type="InterPro" id="IPR014408">
    <property type="entry name" value="dGMP_Pdiesterase_EAL/HD-GYP"/>
</dbReference>
<feature type="domain" description="HDOD" evidence="2">
    <location>
        <begin position="203"/>
        <end position="388"/>
    </location>
</feature>
<name>A0A4P7P0V9_9GAMM</name>
<dbReference type="Pfam" id="PF00563">
    <property type="entry name" value="EAL"/>
    <property type="match status" value="1"/>
</dbReference>
<evidence type="ECO:0000313" key="3">
    <source>
        <dbReference type="EMBL" id="QBZ82882.1"/>
    </source>
</evidence>
<dbReference type="RefSeq" id="WP_135795549.1">
    <property type="nucleotide sequence ID" value="NZ_CP032096.1"/>
</dbReference>
<dbReference type="SUPFAM" id="SSF141868">
    <property type="entry name" value="EAL domain-like"/>
    <property type="match status" value="1"/>
</dbReference>
<evidence type="ECO:0000313" key="4">
    <source>
        <dbReference type="Proteomes" id="UP000296201"/>
    </source>
</evidence>
<dbReference type="OrthoDB" id="9804751at2"/>
<dbReference type="PANTHER" id="PTHR33525:SF4">
    <property type="entry name" value="CYCLIC DI-GMP PHOSPHODIESTERASE CDGJ"/>
    <property type="match status" value="1"/>
</dbReference>
<evidence type="ECO:0000259" key="2">
    <source>
        <dbReference type="PROSITE" id="PS51833"/>
    </source>
</evidence>
<organism evidence="3 4">
    <name type="scientific">Hydrogenovibrio crunogenus</name>
    <dbReference type="NCBI Taxonomy" id="39765"/>
    <lineage>
        <taxon>Bacteria</taxon>
        <taxon>Pseudomonadati</taxon>
        <taxon>Pseudomonadota</taxon>
        <taxon>Gammaproteobacteria</taxon>
        <taxon>Thiotrichales</taxon>
        <taxon>Piscirickettsiaceae</taxon>
        <taxon>Hydrogenovibrio</taxon>
    </lineage>
</organism>
<evidence type="ECO:0000259" key="1">
    <source>
        <dbReference type="PROSITE" id="PS50883"/>
    </source>
</evidence>
<dbReference type="InterPro" id="IPR013976">
    <property type="entry name" value="HDOD"/>
</dbReference>
<dbReference type="Gene3D" id="3.20.20.450">
    <property type="entry name" value="EAL domain"/>
    <property type="match status" value="1"/>
</dbReference>
<dbReference type="Pfam" id="PF08668">
    <property type="entry name" value="HDOD"/>
    <property type="match status" value="1"/>
</dbReference>
<dbReference type="SMART" id="SM00052">
    <property type="entry name" value="EAL"/>
    <property type="match status" value="1"/>
</dbReference>
<reference evidence="3 4" key="1">
    <citation type="submission" date="2018-08" db="EMBL/GenBank/DDBJ databases">
        <title>Horizontal acquisition of hydrogen conversion ability and other habitat adaptations in Hydrogenovibrio crunogenus strains.</title>
        <authorList>
            <person name="Gonnella G."/>
            <person name="Adam N."/>
            <person name="Perner M."/>
        </authorList>
    </citation>
    <scope>NUCLEOTIDE SEQUENCE [LARGE SCALE GENOMIC DNA]</scope>
    <source>
        <strain evidence="3 4">SP-41</strain>
    </source>
</reference>
<proteinExistence type="predicted"/>
<dbReference type="Proteomes" id="UP000296201">
    <property type="component" value="Chromosome"/>
</dbReference>
<gene>
    <name evidence="3" type="ORF">GHNINEIG_00921</name>
</gene>
<dbReference type="EMBL" id="CP032096">
    <property type="protein sequence ID" value="QBZ82882.1"/>
    <property type="molecule type" value="Genomic_DNA"/>
</dbReference>
<dbReference type="PIRSF" id="PIRSF003180">
    <property type="entry name" value="DiGMPpdiest_YuxH"/>
    <property type="match status" value="1"/>
</dbReference>